<organism evidence="2 3">
    <name type="scientific">Eleusine coracana subsp. coracana</name>
    <dbReference type="NCBI Taxonomy" id="191504"/>
    <lineage>
        <taxon>Eukaryota</taxon>
        <taxon>Viridiplantae</taxon>
        <taxon>Streptophyta</taxon>
        <taxon>Embryophyta</taxon>
        <taxon>Tracheophyta</taxon>
        <taxon>Spermatophyta</taxon>
        <taxon>Magnoliopsida</taxon>
        <taxon>Liliopsida</taxon>
        <taxon>Poales</taxon>
        <taxon>Poaceae</taxon>
        <taxon>PACMAD clade</taxon>
        <taxon>Chloridoideae</taxon>
        <taxon>Cynodonteae</taxon>
        <taxon>Eleusininae</taxon>
        <taxon>Eleusine</taxon>
    </lineage>
</organism>
<feature type="compositionally biased region" description="Polar residues" evidence="1">
    <location>
        <begin position="155"/>
        <end position="166"/>
    </location>
</feature>
<accession>A0AAV5C525</accession>
<dbReference type="GO" id="GO:0004497">
    <property type="term" value="F:monooxygenase activity"/>
    <property type="evidence" value="ECO:0007669"/>
    <property type="project" value="InterPro"/>
</dbReference>
<evidence type="ECO:0000313" key="2">
    <source>
        <dbReference type="EMBL" id="GJM93437.1"/>
    </source>
</evidence>
<dbReference type="EMBL" id="BQKI01000004">
    <property type="protein sequence ID" value="GJM93437.1"/>
    <property type="molecule type" value="Genomic_DNA"/>
</dbReference>
<dbReference type="GO" id="GO:0016705">
    <property type="term" value="F:oxidoreductase activity, acting on paired donors, with incorporation or reduction of molecular oxygen"/>
    <property type="evidence" value="ECO:0007669"/>
    <property type="project" value="InterPro"/>
</dbReference>
<dbReference type="GO" id="GO:0005506">
    <property type="term" value="F:iron ion binding"/>
    <property type="evidence" value="ECO:0007669"/>
    <property type="project" value="InterPro"/>
</dbReference>
<dbReference type="AlphaFoldDB" id="A0AAV5C525"/>
<dbReference type="PANTHER" id="PTHR24301">
    <property type="entry name" value="THROMBOXANE-A SYNTHASE"/>
    <property type="match status" value="1"/>
</dbReference>
<keyword evidence="3" id="KW-1185">Reference proteome</keyword>
<dbReference type="Gene3D" id="1.10.630.10">
    <property type="entry name" value="Cytochrome P450"/>
    <property type="match status" value="1"/>
</dbReference>
<reference evidence="2" key="1">
    <citation type="journal article" date="2018" name="DNA Res.">
        <title>Multiple hybrid de novo genome assembly of finger millet, an orphan allotetraploid crop.</title>
        <authorList>
            <person name="Hatakeyama M."/>
            <person name="Aluri S."/>
            <person name="Balachadran M.T."/>
            <person name="Sivarajan S.R."/>
            <person name="Patrignani A."/>
            <person name="Gruter S."/>
            <person name="Poveda L."/>
            <person name="Shimizu-Inatsugi R."/>
            <person name="Baeten J."/>
            <person name="Francoijs K.J."/>
            <person name="Nataraja K.N."/>
            <person name="Reddy Y.A.N."/>
            <person name="Phadnis S."/>
            <person name="Ravikumar R.L."/>
            <person name="Schlapbach R."/>
            <person name="Sreeman S.M."/>
            <person name="Shimizu K.K."/>
        </authorList>
    </citation>
    <scope>NUCLEOTIDE SEQUENCE</scope>
</reference>
<dbReference type="SUPFAM" id="SSF48264">
    <property type="entry name" value="Cytochrome P450"/>
    <property type="match status" value="1"/>
</dbReference>
<sequence>MHHVQPQRRQLFVVFSMEVEERRRWRRLRRRSDVEEDGRWRRRNTNPKRWWCGARGSNTAVRHRLIFIEGRMQLAIAGQVIRDSRWQSMRNVIISIYQPSHVASLIPAIQPYVERAGQLLHPGEEITFSDLSLKLFSDTIGQVAFGVDFGLTKNPAASSQKTTSSEGVDAATDFIRKHSTSTTPRRP</sequence>
<gene>
    <name evidence="2" type="primary">ga09993</name>
    <name evidence="2" type="ORF">PR202_ga09993</name>
</gene>
<dbReference type="GO" id="GO:0020037">
    <property type="term" value="F:heme binding"/>
    <property type="evidence" value="ECO:0007669"/>
    <property type="project" value="InterPro"/>
</dbReference>
<proteinExistence type="predicted"/>
<comment type="caution">
    <text evidence="2">The sequence shown here is derived from an EMBL/GenBank/DDBJ whole genome shotgun (WGS) entry which is preliminary data.</text>
</comment>
<feature type="region of interest" description="Disordered" evidence="1">
    <location>
        <begin position="155"/>
        <end position="187"/>
    </location>
</feature>
<dbReference type="PANTHER" id="PTHR24301:SF13">
    <property type="entry name" value="CYTOCHROME P450"/>
    <property type="match status" value="1"/>
</dbReference>
<dbReference type="Proteomes" id="UP001054889">
    <property type="component" value="Unassembled WGS sequence"/>
</dbReference>
<evidence type="ECO:0000256" key="1">
    <source>
        <dbReference type="SAM" id="MobiDB-lite"/>
    </source>
</evidence>
<evidence type="ECO:0000313" key="3">
    <source>
        <dbReference type="Proteomes" id="UP001054889"/>
    </source>
</evidence>
<dbReference type="InterPro" id="IPR036396">
    <property type="entry name" value="Cyt_P450_sf"/>
</dbReference>
<protein>
    <submittedName>
        <fullName evidence="2">Uncharacterized protein</fullName>
    </submittedName>
</protein>
<name>A0AAV5C525_ELECO</name>
<reference evidence="2" key="2">
    <citation type="submission" date="2021-12" db="EMBL/GenBank/DDBJ databases">
        <title>Resequencing data analysis of finger millet.</title>
        <authorList>
            <person name="Hatakeyama M."/>
            <person name="Aluri S."/>
            <person name="Balachadran M.T."/>
            <person name="Sivarajan S.R."/>
            <person name="Poveda L."/>
            <person name="Shimizu-Inatsugi R."/>
            <person name="Schlapbach R."/>
            <person name="Sreeman S.M."/>
            <person name="Shimizu K.K."/>
        </authorList>
    </citation>
    <scope>NUCLEOTIDE SEQUENCE</scope>
</reference>